<dbReference type="EMBL" id="OZ035830">
    <property type="protein sequence ID" value="CAL1612608.1"/>
    <property type="molecule type" value="Genomic_DNA"/>
</dbReference>
<accession>A0AAV2MGQ6</accession>
<keyword evidence="3" id="KW-1185">Reference proteome</keyword>
<evidence type="ECO:0000256" key="1">
    <source>
        <dbReference type="SAM" id="MobiDB-lite"/>
    </source>
</evidence>
<dbReference type="AlphaFoldDB" id="A0AAV2MGQ6"/>
<name>A0AAV2MGQ6_KNICA</name>
<feature type="compositionally biased region" description="Pro residues" evidence="1">
    <location>
        <begin position="28"/>
        <end position="40"/>
    </location>
</feature>
<dbReference type="Proteomes" id="UP001497482">
    <property type="component" value="Chromosome 8"/>
</dbReference>
<proteinExistence type="predicted"/>
<sequence length="137" mass="14740">MSICCFAQAAASHTETLRLESNPLLLLPPPHVPQPQPPRPSSNRTVDFTPTPFCGESAASNILSLTRIENEKVCFLARAAPPAGLEQIELESPSVGSPGCFPGFTSRCRIGSASKEIVSRSRRSHLPPIWANLLLPV</sequence>
<reference evidence="2 3" key="1">
    <citation type="submission" date="2024-04" db="EMBL/GenBank/DDBJ databases">
        <authorList>
            <person name="Waldvogel A.-M."/>
            <person name="Schoenle A."/>
        </authorList>
    </citation>
    <scope>NUCLEOTIDE SEQUENCE [LARGE SCALE GENOMIC DNA]</scope>
</reference>
<evidence type="ECO:0000313" key="2">
    <source>
        <dbReference type="EMBL" id="CAL1612608.1"/>
    </source>
</evidence>
<feature type="region of interest" description="Disordered" evidence="1">
    <location>
        <begin position="28"/>
        <end position="47"/>
    </location>
</feature>
<gene>
    <name evidence="2" type="ORF">KC01_LOCUS38916</name>
</gene>
<protein>
    <submittedName>
        <fullName evidence="2">Uncharacterized protein</fullName>
    </submittedName>
</protein>
<organism evidence="2 3">
    <name type="scientific">Knipowitschia caucasica</name>
    <name type="common">Caucasian dwarf goby</name>
    <name type="synonym">Pomatoschistus caucasicus</name>
    <dbReference type="NCBI Taxonomy" id="637954"/>
    <lineage>
        <taxon>Eukaryota</taxon>
        <taxon>Metazoa</taxon>
        <taxon>Chordata</taxon>
        <taxon>Craniata</taxon>
        <taxon>Vertebrata</taxon>
        <taxon>Euteleostomi</taxon>
        <taxon>Actinopterygii</taxon>
        <taxon>Neopterygii</taxon>
        <taxon>Teleostei</taxon>
        <taxon>Neoteleostei</taxon>
        <taxon>Acanthomorphata</taxon>
        <taxon>Gobiaria</taxon>
        <taxon>Gobiiformes</taxon>
        <taxon>Gobioidei</taxon>
        <taxon>Gobiidae</taxon>
        <taxon>Gobiinae</taxon>
        <taxon>Knipowitschia</taxon>
    </lineage>
</organism>
<evidence type="ECO:0000313" key="3">
    <source>
        <dbReference type="Proteomes" id="UP001497482"/>
    </source>
</evidence>